<dbReference type="FunFam" id="3.40.50.300:FF:000016">
    <property type="entry name" value="Oligopeptide ABC transporter ATP-binding component"/>
    <property type="match status" value="1"/>
</dbReference>
<keyword evidence="4" id="KW-1003">Cell membrane</keyword>
<sequence>MPLLQVKDLEVAFEKEHEELVFVDKVNFHVDEGEILCIVGESGCGKSVTALSIMGLLGQQGRVKSGEVLFNGRDLLKLKEKELDQIRGNEIAMVFQDVMNCLNPSFTVGNQMAEAIRIHLGYDKKKTKEHAIQLLEKVGLPDAKAVMKKYPHMLSGGMRQRVMIAMALICRPKLLIADEPTTALDVTIQLQIMKLLLELRDEYHMSILLITHDIGVVAEEADRVVVMYAGQCVEETDVHSLFKKPAHPYTEALLQSVPTIYGDPARKLKSIPGTVPENYQELEGCRFADRCSYATKECYTKQEYHEVEPGHLVRCWKGLLNNDKQ</sequence>
<evidence type="ECO:0000256" key="5">
    <source>
        <dbReference type="ARBA" id="ARBA00022741"/>
    </source>
</evidence>
<dbReference type="PANTHER" id="PTHR43297:SF2">
    <property type="entry name" value="DIPEPTIDE TRANSPORT ATP-BINDING PROTEIN DPPD"/>
    <property type="match status" value="1"/>
</dbReference>
<dbReference type="InterPro" id="IPR017871">
    <property type="entry name" value="ABC_transporter-like_CS"/>
</dbReference>
<comment type="similarity">
    <text evidence="2">Belongs to the ABC transporter superfamily.</text>
</comment>
<organism evidence="9 10">
    <name type="scientific">Anaerosporobacter mobilis DSM 15930</name>
    <dbReference type="NCBI Taxonomy" id="1120996"/>
    <lineage>
        <taxon>Bacteria</taxon>
        <taxon>Bacillati</taxon>
        <taxon>Bacillota</taxon>
        <taxon>Clostridia</taxon>
        <taxon>Lachnospirales</taxon>
        <taxon>Lachnospiraceae</taxon>
        <taxon>Anaerosporobacter</taxon>
    </lineage>
</organism>
<keyword evidence="7" id="KW-0472">Membrane</keyword>
<evidence type="ECO:0000256" key="2">
    <source>
        <dbReference type="ARBA" id="ARBA00005417"/>
    </source>
</evidence>
<feature type="domain" description="ABC transporter" evidence="8">
    <location>
        <begin position="4"/>
        <end position="254"/>
    </location>
</feature>
<keyword evidence="10" id="KW-1185">Reference proteome</keyword>
<name>A0A1M7KCF8_9FIRM</name>
<dbReference type="EMBL" id="FRCP01000013">
    <property type="protein sequence ID" value="SHM62975.1"/>
    <property type="molecule type" value="Genomic_DNA"/>
</dbReference>
<dbReference type="InterPro" id="IPR013563">
    <property type="entry name" value="Oligopep_ABC_C"/>
</dbReference>
<reference evidence="9 10" key="1">
    <citation type="submission" date="2016-11" db="EMBL/GenBank/DDBJ databases">
        <authorList>
            <person name="Jaros S."/>
            <person name="Januszkiewicz K."/>
            <person name="Wedrychowicz H."/>
        </authorList>
    </citation>
    <scope>NUCLEOTIDE SEQUENCE [LARGE SCALE GENOMIC DNA]</scope>
    <source>
        <strain evidence="9 10">DSM 15930</strain>
    </source>
</reference>
<dbReference type="SUPFAM" id="SSF52540">
    <property type="entry name" value="P-loop containing nucleoside triphosphate hydrolases"/>
    <property type="match status" value="1"/>
</dbReference>
<dbReference type="RefSeq" id="WP_073288490.1">
    <property type="nucleotide sequence ID" value="NZ_FRCP01000013.1"/>
</dbReference>
<dbReference type="Proteomes" id="UP000184038">
    <property type="component" value="Unassembled WGS sequence"/>
</dbReference>
<dbReference type="InterPro" id="IPR003439">
    <property type="entry name" value="ABC_transporter-like_ATP-bd"/>
</dbReference>
<evidence type="ECO:0000256" key="6">
    <source>
        <dbReference type="ARBA" id="ARBA00022840"/>
    </source>
</evidence>
<keyword evidence="6 9" id="KW-0067">ATP-binding</keyword>
<keyword evidence="5" id="KW-0547">Nucleotide-binding</keyword>
<dbReference type="AlphaFoldDB" id="A0A1M7KCF8"/>
<evidence type="ECO:0000313" key="10">
    <source>
        <dbReference type="Proteomes" id="UP000184038"/>
    </source>
</evidence>
<proteinExistence type="inferred from homology"/>
<dbReference type="PROSITE" id="PS00211">
    <property type="entry name" value="ABC_TRANSPORTER_1"/>
    <property type="match status" value="1"/>
</dbReference>
<evidence type="ECO:0000313" key="9">
    <source>
        <dbReference type="EMBL" id="SHM62975.1"/>
    </source>
</evidence>
<evidence type="ECO:0000256" key="1">
    <source>
        <dbReference type="ARBA" id="ARBA00004202"/>
    </source>
</evidence>
<dbReference type="Pfam" id="PF08352">
    <property type="entry name" value="oligo_HPY"/>
    <property type="match status" value="1"/>
</dbReference>
<dbReference type="InterPro" id="IPR027417">
    <property type="entry name" value="P-loop_NTPase"/>
</dbReference>
<evidence type="ECO:0000256" key="4">
    <source>
        <dbReference type="ARBA" id="ARBA00022475"/>
    </source>
</evidence>
<dbReference type="InterPro" id="IPR003593">
    <property type="entry name" value="AAA+_ATPase"/>
</dbReference>
<dbReference type="GO" id="GO:0015833">
    <property type="term" value="P:peptide transport"/>
    <property type="evidence" value="ECO:0007669"/>
    <property type="project" value="InterPro"/>
</dbReference>
<keyword evidence="3" id="KW-0813">Transport</keyword>
<dbReference type="SMART" id="SM00382">
    <property type="entry name" value="AAA"/>
    <property type="match status" value="1"/>
</dbReference>
<dbReference type="Pfam" id="PF00005">
    <property type="entry name" value="ABC_tran"/>
    <property type="match status" value="1"/>
</dbReference>
<protein>
    <submittedName>
        <fullName evidence="9">Oligopeptide/dipeptide ABC transporter, ATP-binding protein, C-terminal domain-containing protein</fullName>
    </submittedName>
</protein>
<evidence type="ECO:0000256" key="3">
    <source>
        <dbReference type="ARBA" id="ARBA00022448"/>
    </source>
</evidence>
<evidence type="ECO:0000259" key="8">
    <source>
        <dbReference type="PROSITE" id="PS50893"/>
    </source>
</evidence>
<dbReference type="PROSITE" id="PS50893">
    <property type="entry name" value="ABC_TRANSPORTER_2"/>
    <property type="match status" value="1"/>
</dbReference>
<dbReference type="CDD" id="cd03257">
    <property type="entry name" value="ABC_NikE_OppD_transporters"/>
    <property type="match status" value="1"/>
</dbReference>
<dbReference type="GO" id="GO:0016887">
    <property type="term" value="F:ATP hydrolysis activity"/>
    <property type="evidence" value="ECO:0007669"/>
    <property type="project" value="InterPro"/>
</dbReference>
<dbReference type="STRING" id="1120996.SAMN02746066_02669"/>
<dbReference type="GO" id="GO:0005886">
    <property type="term" value="C:plasma membrane"/>
    <property type="evidence" value="ECO:0007669"/>
    <property type="project" value="UniProtKB-SubCell"/>
</dbReference>
<dbReference type="NCBIfam" id="TIGR01727">
    <property type="entry name" value="oligo_HPY"/>
    <property type="match status" value="1"/>
</dbReference>
<dbReference type="OrthoDB" id="9806285at2"/>
<accession>A0A1M7KCF8</accession>
<comment type="subcellular location">
    <subcellularLocation>
        <location evidence="1">Cell membrane</location>
        <topology evidence="1">Peripheral membrane protein</topology>
    </subcellularLocation>
</comment>
<dbReference type="InterPro" id="IPR050388">
    <property type="entry name" value="ABC_Ni/Peptide_Import"/>
</dbReference>
<dbReference type="PANTHER" id="PTHR43297">
    <property type="entry name" value="OLIGOPEPTIDE TRANSPORT ATP-BINDING PROTEIN APPD"/>
    <property type="match status" value="1"/>
</dbReference>
<dbReference type="Gene3D" id="3.40.50.300">
    <property type="entry name" value="P-loop containing nucleotide triphosphate hydrolases"/>
    <property type="match status" value="1"/>
</dbReference>
<dbReference type="GO" id="GO:0005524">
    <property type="term" value="F:ATP binding"/>
    <property type="evidence" value="ECO:0007669"/>
    <property type="project" value="UniProtKB-KW"/>
</dbReference>
<gene>
    <name evidence="9" type="ORF">SAMN02746066_02669</name>
</gene>
<evidence type="ECO:0000256" key="7">
    <source>
        <dbReference type="ARBA" id="ARBA00023136"/>
    </source>
</evidence>